<sequence length="187" mass="21998">MIQKILKEFLIIRQIANQQASPGLRLETLNQNYLTLNKIKSIGTKSNQGFTGETLNGARNSNSSRESSNKNLDEEESCKTPFKKNDNSSFKFFYPYRFIWEFRYNEYRIFRPRSSLYRELTKNDQDHDPWIFRQYGASGHTSRSIPTEYIKQLIESMPIRVLACYNVKDGHFKFNLASNFYSDLSSK</sequence>
<name>A0A3M7Q974_BRAPC</name>
<proteinExistence type="predicted"/>
<gene>
    <name evidence="2" type="ORF">BpHYR1_032162</name>
</gene>
<keyword evidence="3" id="KW-1185">Reference proteome</keyword>
<feature type="compositionally biased region" description="Low complexity" evidence="1">
    <location>
        <begin position="56"/>
        <end position="66"/>
    </location>
</feature>
<dbReference type="EMBL" id="REGN01006948">
    <property type="protein sequence ID" value="RNA07762.1"/>
    <property type="molecule type" value="Genomic_DNA"/>
</dbReference>
<protein>
    <submittedName>
        <fullName evidence="2">Uncharacterized protein</fullName>
    </submittedName>
</protein>
<accession>A0A3M7Q974</accession>
<evidence type="ECO:0000313" key="2">
    <source>
        <dbReference type="EMBL" id="RNA07762.1"/>
    </source>
</evidence>
<comment type="caution">
    <text evidence="2">The sequence shown here is derived from an EMBL/GenBank/DDBJ whole genome shotgun (WGS) entry which is preliminary data.</text>
</comment>
<dbReference type="AlphaFoldDB" id="A0A3M7Q974"/>
<feature type="region of interest" description="Disordered" evidence="1">
    <location>
        <begin position="50"/>
        <end position="81"/>
    </location>
</feature>
<reference evidence="2 3" key="1">
    <citation type="journal article" date="2018" name="Sci. Rep.">
        <title>Genomic signatures of local adaptation to the degree of environmental predictability in rotifers.</title>
        <authorList>
            <person name="Franch-Gras L."/>
            <person name="Hahn C."/>
            <person name="Garcia-Roger E.M."/>
            <person name="Carmona M.J."/>
            <person name="Serra M."/>
            <person name="Gomez A."/>
        </authorList>
    </citation>
    <scope>NUCLEOTIDE SEQUENCE [LARGE SCALE GENOMIC DNA]</scope>
    <source>
        <strain evidence="2">HYR1</strain>
    </source>
</reference>
<evidence type="ECO:0000256" key="1">
    <source>
        <dbReference type="SAM" id="MobiDB-lite"/>
    </source>
</evidence>
<organism evidence="2 3">
    <name type="scientific">Brachionus plicatilis</name>
    <name type="common">Marine rotifer</name>
    <name type="synonym">Brachionus muelleri</name>
    <dbReference type="NCBI Taxonomy" id="10195"/>
    <lineage>
        <taxon>Eukaryota</taxon>
        <taxon>Metazoa</taxon>
        <taxon>Spiralia</taxon>
        <taxon>Gnathifera</taxon>
        <taxon>Rotifera</taxon>
        <taxon>Eurotatoria</taxon>
        <taxon>Monogononta</taxon>
        <taxon>Pseudotrocha</taxon>
        <taxon>Ploima</taxon>
        <taxon>Brachionidae</taxon>
        <taxon>Brachionus</taxon>
    </lineage>
</organism>
<evidence type="ECO:0000313" key="3">
    <source>
        <dbReference type="Proteomes" id="UP000276133"/>
    </source>
</evidence>
<dbReference type="Proteomes" id="UP000276133">
    <property type="component" value="Unassembled WGS sequence"/>
</dbReference>